<reference evidence="1 2" key="1">
    <citation type="submission" date="2019-03" db="EMBL/GenBank/DDBJ databases">
        <title>Ramlibacter sp. 18x22-1, whole genome shotgun sequence.</title>
        <authorList>
            <person name="Zhang X."/>
            <person name="Feng G."/>
            <person name="Zhu H."/>
        </authorList>
    </citation>
    <scope>NUCLEOTIDE SEQUENCE [LARGE SCALE GENOMIC DNA]</scope>
    <source>
        <strain evidence="1 2">18x22-1</strain>
    </source>
</reference>
<gene>
    <name evidence="1" type="ORF">EZ216_13240</name>
</gene>
<dbReference type="EMBL" id="SMLK01000004">
    <property type="protein sequence ID" value="TFZ00070.1"/>
    <property type="molecule type" value="Genomic_DNA"/>
</dbReference>
<keyword evidence="2" id="KW-1185">Reference proteome</keyword>
<proteinExistence type="predicted"/>
<dbReference type="AlphaFoldDB" id="A0A4Z0BNS0"/>
<evidence type="ECO:0000313" key="2">
    <source>
        <dbReference type="Proteomes" id="UP000297839"/>
    </source>
</evidence>
<organism evidence="1 2">
    <name type="scientific">Ramlibacter humi</name>
    <dbReference type="NCBI Taxonomy" id="2530451"/>
    <lineage>
        <taxon>Bacteria</taxon>
        <taxon>Pseudomonadati</taxon>
        <taxon>Pseudomonadota</taxon>
        <taxon>Betaproteobacteria</taxon>
        <taxon>Burkholderiales</taxon>
        <taxon>Comamonadaceae</taxon>
        <taxon>Ramlibacter</taxon>
    </lineage>
</organism>
<evidence type="ECO:0000313" key="1">
    <source>
        <dbReference type="EMBL" id="TFZ00070.1"/>
    </source>
</evidence>
<comment type="caution">
    <text evidence="1">The sequence shown here is derived from an EMBL/GenBank/DDBJ whole genome shotgun (WGS) entry which is preliminary data.</text>
</comment>
<dbReference type="Proteomes" id="UP000297839">
    <property type="component" value="Unassembled WGS sequence"/>
</dbReference>
<protein>
    <submittedName>
        <fullName evidence="1">Uncharacterized protein</fullName>
    </submittedName>
</protein>
<name>A0A4Z0BNS0_9BURK</name>
<accession>A0A4Z0BNS0</accession>
<dbReference type="OrthoDB" id="8904792at2"/>
<dbReference type="RefSeq" id="WP_135250257.1">
    <property type="nucleotide sequence ID" value="NZ_SMLK01000004.1"/>
</dbReference>
<sequence>MALCAPEAFFHVQDLVIEPAAGGYVVGWSSQTVAQAPFWGHLQRLGSAGELAGARADLVPGGGGEAQRRISIVPLPDGTLSAVWNQRSPYYPFTYSIYTRHFDAGLHGLTAPTQLADTLQASDFAVSAAPIGANIGLSWAGTTQSGQSEVRTAVIAPEASVAGPFDTAAATYQVSDVRVLPSGAGPFGVLWQEVRGYSRGTNAYLHLQHHSATGAATDAQTELNGRAVYWVSELTGEYVQAGQGIAVAGPDGHLVVTYQSADQTQPNQYLFGR</sequence>